<reference evidence="2 3" key="1">
    <citation type="submission" date="2020-08" db="EMBL/GenBank/DDBJ databases">
        <title>Genomic Encyclopedia of Type Strains, Phase III (KMG-III): the genomes of soil and plant-associated and newly described type strains.</title>
        <authorList>
            <person name="Whitman W."/>
        </authorList>
    </citation>
    <scope>NUCLEOTIDE SEQUENCE [LARGE SCALE GENOMIC DNA]</scope>
    <source>
        <strain evidence="2 3">CECT 5862</strain>
    </source>
</reference>
<feature type="domain" description="DUF11" evidence="1">
    <location>
        <begin position="1124"/>
        <end position="1239"/>
    </location>
</feature>
<dbReference type="InterPro" id="IPR001434">
    <property type="entry name" value="OmcB-like_DUF11"/>
</dbReference>
<feature type="domain" description="DUF11" evidence="1">
    <location>
        <begin position="1638"/>
        <end position="1738"/>
    </location>
</feature>
<dbReference type="PANTHER" id="PTHR34819">
    <property type="entry name" value="LARGE CYSTEINE-RICH PERIPLASMIC PROTEIN OMCB"/>
    <property type="match status" value="1"/>
</dbReference>
<dbReference type="Gene3D" id="2.60.40.740">
    <property type="match status" value="11"/>
</dbReference>
<dbReference type="PANTHER" id="PTHR34819:SF3">
    <property type="entry name" value="CELL SURFACE PROTEIN"/>
    <property type="match status" value="1"/>
</dbReference>
<name>A0A7W5B4F3_9BACL</name>
<dbReference type="Pfam" id="PF01345">
    <property type="entry name" value="DUF11"/>
    <property type="match status" value="15"/>
</dbReference>
<feature type="domain" description="DUF11" evidence="1">
    <location>
        <begin position="483"/>
        <end position="570"/>
    </location>
</feature>
<comment type="caution">
    <text evidence="2">The sequence shown here is derived from an EMBL/GenBank/DDBJ whole genome shotgun (WGS) entry which is preliminary data.</text>
</comment>
<dbReference type="EMBL" id="JACHXK010000019">
    <property type="protein sequence ID" value="MBB3113511.1"/>
    <property type="molecule type" value="Genomic_DNA"/>
</dbReference>
<evidence type="ECO:0000259" key="1">
    <source>
        <dbReference type="Pfam" id="PF01345"/>
    </source>
</evidence>
<feature type="domain" description="DUF11" evidence="1">
    <location>
        <begin position="995"/>
        <end position="1097"/>
    </location>
</feature>
<feature type="domain" description="DUF11" evidence="1">
    <location>
        <begin position="1764"/>
        <end position="1861"/>
    </location>
</feature>
<feature type="domain" description="DUF11" evidence="1">
    <location>
        <begin position="2147"/>
        <end position="2234"/>
    </location>
</feature>
<feature type="domain" description="DUF11" evidence="1">
    <location>
        <begin position="871"/>
        <end position="970"/>
    </location>
</feature>
<dbReference type="RefSeq" id="WP_183603585.1">
    <property type="nucleotide sequence ID" value="NZ_JACHXK010000019.1"/>
</dbReference>
<feature type="domain" description="DUF11" evidence="1">
    <location>
        <begin position="1890"/>
        <end position="1978"/>
    </location>
</feature>
<feature type="domain" description="DUF11" evidence="1">
    <location>
        <begin position="2016"/>
        <end position="2119"/>
    </location>
</feature>
<dbReference type="NCBIfam" id="TIGR01451">
    <property type="entry name" value="B_ant_repeat"/>
    <property type="match status" value="15"/>
</dbReference>
<dbReference type="Gene3D" id="2.60.40.10">
    <property type="entry name" value="Immunoglobulins"/>
    <property type="match status" value="1"/>
</dbReference>
<feature type="domain" description="DUF11" evidence="1">
    <location>
        <begin position="1250"/>
        <end position="1351"/>
    </location>
</feature>
<dbReference type="InterPro" id="IPR013783">
    <property type="entry name" value="Ig-like_fold"/>
</dbReference>
<feature type="domain" description="DUF11" evidence="1">
    <location>
        <begin position="739"/>
        <end position="824"/>
    </location>
</feature>
<evidence type="ECO:0000313" key="3">
    <source>
        <dbReference type="Proteomes" id="UP000570361"/>
    </source>
</evidence>
<protein>
    <submittedName>
        <fullName evidence="2">Putative repeat protein (TIGR01451 family)</fullName>
    </submittedName>
</protein>
<gene>
    <name evidence="2" type="ORF">FHS18_005623</name>
</gene>
<dbReference type="InterPro" id="IPR051172">
    <property type="entry name" value="Chlamydia_OmcB"/>
</dbReference>
<accession>A0A7W5B4F3</accession>
<proteinExistence type="predicted"/>
<feature type="domain" description="DUF11" evidence="1">
    <location>
        <begin position="1383"/>
        <end position="1484"/>
    </location>
</feature>
<dbReference type="Proteomes" id="UP000570361">
    <property type="component" value="Unassembled WGS sequence"/>
</dbReference>
<dbReference type="InterPro" id="IPR047589">
    <property type="entry name" value="DUF11_rpt"/>
</dbReference>
<feature type="domain" description="DUF11" evidence="1">
    <location>
        <begin position="1506"/>
        <end position="1622"/>
    </location>
</feature>
<feature type="domain" description="DUF11" evidence="1">
    <location>
        <begin position="614"/>
        <end position="715"/>
    </location>
</feature>
<evidence type="ECO:0000313" key="2">
    <source>
        <dbReference type="EMBL" id="MBB3113511.1"/>
    </source>
</evidence>
<sequence>MSYIPLITRASFNATGAITFTGNTLGLSRSDTAGVPGTQDSIGAFVSTTTSTAFGSYPAGTTSAYASNRSAAILNFPAGSTILYAELIWGGSYINGNVDLTAFINNAVSFTTPAGTFSITPDSATANQVNLGSGAFAYTRSANVTTLVSQGGAGTYQTGNVVGTVVINNDPTANHCGWTLGVIYYNPSLPFRNLSLRAGAVLVQSTSSAVTTTLTGFATPVSGALGGRALFSAQEGDANRTGDQALFGPTSASAVALSGPNNFANNFFASQINNDAGQLNTTGTFGTRNQTNGTPGSNISGGRQGWDITNVDVSARLINNQTSAVLILTTSGDAYVVNANAIQIDINSPNIVVNKSANSTGVVVGDTITYTVTVGNTGTANAASVVLSDTLPEGLAFVTGSVTVAGVPRPTYDIVAGVPLGAVNLSTSVTVTYQARVTSIPGSFILPNSANAAFTFQSVAGGTPINGVIPSNTVSTPVYAAIISIVKSANRTTAIVGSTVTYTLLVTNSGNRAATVTLADNIPTGSTFIPGTFRVNGNVVPGANPPLGVVIGSVAAGATATVTFDVQVNSLPSPPQFVDQGTATFTFSPPDGRVISGSAASNTVTLPVSVASVTVVKSVNVTDAAVGETITYSSVITNNSSEAVTNVNLSDILPSGATFVPGSVTVNGTSNATANPATGIPVGTIAPGSAVTVNLLAQVSSLPSSQQFVNQSNASYTIGTFTGTTASNLTTTPIYQPVIQLTKSANTTAATVGDTITYTIIARNTGNRSATVTLTDNIPAGSSFIPGSVTINGVASPSSTPTGGILIGALAPNGQITVTFQTLLNTLPSPPTLMDQAASTYSYALPSGRVLNGSSTSNTVTVPASSPNVIINKLTSLNAAAVNDVLTYTLLVTNNGVAPVTNVVLSDPVPAGASFVAGSVVINSVSAPLANPNAGIALGTILPNTTFTVTFQIRVTSVPASATISNAASAGFTSGAFTGTSVSNTVTTAVSEAVVSVVKTASTTNATVGDTFSYSFTLQNTGNAGATVTLTDIVPVGSSFVVNSVLVNGIPAPGYDPVTGIPVGVIPAGGTSVVSYVVNVVSFPPSRQLVNQATANYTFTLSDGRVINRISQSNSVVVPVALPDVSVVKSVSQIDAVVGDTLTFTSVVTNNGIANVNNVVLRDPLQSNAVFVPGTVLVQGVSQPEALPESGLSLGTLAPGASVTVTFEVTISMPIPSQINNQSTASFTSGSFSATSASNTTVTPVTQPQIAVVKSANTNNATQGDTVVYTLTVSNTGNLPASVVLTDTIPAGTTFTENSVIVNGFPIPGVSPATGIDIGTLAAGGTTVVSFSVVITSLPSPQQLSNFGTATYTFTPPDGRLLSGSAVSNTVTFPVSAPNVGVVLSTTSTAVTIGDTIVYTAVVTNSGIEAINNVQFTALTPPGTSFIPGTVTVNGTPIQGASPIGGIPISSIPAGGSVTITFNYAVNSVPAPPVIDNTGTVTFTSGAFSGLTNSNTVSTPVYQPVISVVKSANTSNASVGQTVTYNLAVTNSGNYPATITLTDNIPTGTSFVPNSVLYNGSPLPGTDPITGIPGGTLAAGQTANIMFSVVIDFMPTPQQLSNQAIAASSYTLPDGRTFNQSSPSNTVTFPVSAPNAVVVKSTPSTAVSIGDTVTYTTTITNSGIASITNVLFTDPIPAGSAFVANSLTVDGVPRQGANPATGVTIDAIAPGVTVTVVFNVTVTSLPTPAQLNNQSSVTFTSGTFSGVTFSNIVTTPIYQPILNAVKTGNTSNATVGDTVTYTVTITNTGNFGAAVTLTDTIPAGTSFVENSVIVNNQPVPGVNPSTGIPLGIVATSASVSFSVLIDSLPSGQVLLNQASATFAYTLPDSRTLGGSLQSNLLSIPVSAPNIAVVKTSNVPNAVVGDTITYTITVTNSGIAPVTNVVTIDNIPDGSAFVPNSVTVDGIVRQNASPAAGISLGTIAPGTTVTITFQALVTSLPSPAVLVDQASSSFTSGAFSGISYSNTLSLQVFQPIIAILKSADTNNATVGDTVTYVLTVSNTGNLPAEVVLTDPIPSGGAFIPNSVQVNGVPLPGANPSAGFSIGVVQPGQSVVVSVSFEVIIQTLPPSQQLVNTSTGSYTYTAPDGRVLSGTVNSNTLSIPVSSPDVSVVKSTTAIDAVVGDTITYTIVVTNNGIAPVNSVVLIDPVPTGTVFVEESVTVGGVSRPTANPNTGITIGTIAANASVVVTFQVLVVAI</sequence>
<feature type="domain" description="DUF11" evidence="1">
    <location>
        <begin position="351"/>
        <end position="442"/>
    </location>
</feature>
<organism evidence="2 3">
    <name type="scientific">Paenibacillus phyllosphaerae</name>
    <dbReference type="NCBI Taxonomy" id="274593"/>
    <lineage>
        <taxon>Bacteria</taxon>
        <taxon>Bacillati</taxon>
        <taxon>Bacillota</taxon>
        <taxon>Bacilli</taxon>
        <taxon>Bacillales</taxon>
        <taxon>Paenibacillaceae</taxon>
        <taxon>Paenibacillus</taxon>
    </lineage>
</organism>
<keyword evidence="3" id="KW-1185">Reference proteome</keyword>